<evidence type="ECO:0000256" key="1">
    <source>
        <dbReference type="SAM" id="MobiDB-lite"/>
    </source>
</evidence>
<protein>
    <submittedName>
        <fullName evidence="3">Uncharacterized protein</fullName>
    </submittedName>
</protein>
<name>A0A445BG58_ARAHY</name>
<keyword evidence="4" id="KW-1185">Reference proteome</keyword>
<reference evidence="3 4" key="1">
    <citation type="submission" date="2019-01" db="EMBL/GenBank/DDBJ databases">
        <title>Sequencing of cultivated peanut Arachis hypogaea provides insights into genome evolution and oil improvement.</title>
        <authorList>
            <person name="Chen X."/>
        </authorList>
    </citation>
    <scope>NUCLEOTIDE SEQUENCE [LARGE SCALE GENOMIC DNA]</scope>
    <source>
        <strain evidence="4">cv. Fuhuasheng</strain>
        <tissue evidence="3">Leaves</tissue>
    </source>
</reference>
<dbReference type="GO" id="GO:0007346">
    <property type="term" value="P:regulation of mitotic cell cycle"/>
    <property type="evidence" value="ECO:0007669"/>
    <property type="project" value="InterPro"/>
</dbReference>
<feature type="transmembrane region" description="Helical" evidence="2">
    <location>
        <begin position="152"/>
        <end position="171"/>
    </location>
</feature>
<evidence type="ECO:0000313" key="4">
    <source>
        <dbReference type="Proteomes" id="UP000289738"/>
    </source>
</evidence>
<dbReference type="PANTHER" id="PTHR35125">
    <property type="entry name" value="NEURON NAVIGATOR 1-LIKE-RELATED"/>
    <property type="match status" value="1"/>
</dbReference>
<evidence type="ECO:0000313" key="3">
    <source>
        <dbReference type="EMBL" id="RYR37657.1"/>
    </source>
</evidence>
<dbReference type="PANTHER" id="PTHR35125:SF2">
    <property type="entry name" value="PROTEIN PATRONUS 2-LIKE"/>
    <property type="match status" value="1"/>
</dbReference>
<gene>
    <name evidence="3" type="ORF">Ahy_A09g042519</name>
</gene>
<keyword evidence="2" id="KW-0812">Transmembrane</keyword>
<accession>A0A445BG58</accession>
<organism evidence="3 4">
    <name type="scientific">Arachis hypogaea</name>
    <name type="common">Peanut</name>
    <dbReference type="NCBI Taxonomy" id="3818"/>
    <lineage>
        <taxon>Eukaryota</taxon>
        <taxon>Viridiplantae</taxon>
        <taxon>Streptophyta</taxon>
        <taxon>Embryophyta</taxon>
        <taxon>Tracheophyta</taxon>
        <taxon>Spermatophyta</taxon>
        <taxon>Magnoliopsida</taxon>
        <taxon>eudicotyledons</taxon>
        <taxon>Gunneridae</taxon>
        <taxon>Pentapetalae</taxon>
        <taxon>rosids</taxon>
        <taxon>fabids</taxon>
        <taxon>Fabales</taxon>
        <taxon>Fabaceae</taxon>
        <taxon>Papilionoideae</taxon>
        <taxon>50 kb inversion clade</taxon>
        <taxon>dalbergioids sensu lato</taxon>
        <taxon>Dalbergieae</taxon>
        <taxon>Pterocarpus clade</taxon>
        <taxon>Arachis</taxon>
    </lineage>
</organism>
<dbReference type="Proteomes" id="UP000289738">
    <property type="component" value="Chromosome A09"/>
</dbReference>
<dbReference type="AlphaFoldDB" id="A0A445BG58"/>
<dbReference type="EMBL" id="SDMP01000009">
    <property type="protein sequence ID" value="RYR37657.1"/>
    <property type="molecule type" value="Genomic_DNA"/>
</dbReference>
<comment type="caution">
    <text evidence="3">The sequence shown here is derived from an EMBL/GenBank/DDBJ whole genome shotgun (WGS) entry which is preliminary data.</text>
</comment>
<keyword evidence="2" id="KW-1133">Transmembrane helix</keyword>
<evidence type="ECO:0000256" key="2">
    <source>
        <dbReference type="SAM" id="Phobius"/>
    </source>
</evidence>
<sequence length="253" mass="27808">MAARIERLVQDRNLNGAGAGAVSGKAKKFGAGGGRKPLGDLSNAGKPINQAGGKKALDVSFNRHLKQINASEKSLTARRKALSDISNSVVEPHVREIRGKHSLKPLREEPLDHNAIAEERMSHNHKECIKSKSGAMDVHHFLKMVGLEHGNCYICILILCITGCNLVYLFFDFIILSDSDDDLTVSTELHKMKSESARIELEEVPEVFPGLDCVSAHPGSPEHCNTPKLSSCGTMWDEFEVDFKLIESPKLKQ</sequence>
<dbReference type="InterPro" id="IPR039326">
    <property type="entry name" value="Patronus"/>
</dbReference>
<feature type="region of interest" description="Disordered" evidence="1">
    <location>
        <begin position="16"/>
        <end position="43"/>
    </location>
</feature>
<proteinExistence type="predicted"/>
<keyword evidence="2" id="KW-0472">Membrane</keyword>